<protein>
    <submittedName>
        <fullName evidence="2">SlyX family protein</fullName>
    </submittedName>
</protein>
<evidence type="ECO:0000256" key="1">
    <source>
        <dbReference type="SAM" id="MobiDB-lite"/>
    </source>
</evidence>
<dbReference type="InterPro" id="IPR007236">
    <property type="entry name" value="SlyX"/>
</dbReference>
<comment type="caution">
    <text evidence="2">The sequence shown here is derived from an EMBL/GenBank/DDBJ whole genome shotgun (WGS) entry which is preliminary data.</text>
</comment>
<dbReference type="EMBL" id="DRNF01000372">
    <property type="protein sequence ID" value="HHJ81143.1"/>
    <property type="molecule type" value="Genomic_DNA"/>
</dbReference>
<organism evidence="2">
    <name type="scientific">Candidatus Tenderia electrophaga</name>
    <dbReference type="NCBI Taxonomy" id="1748243"/>
    <lineage>
        <taxon>Bacteria</taxon>
        <taxon>Pseudomonadati</taxon>
        <taxon>Pseudomonadota</taxon>
        <taxon>Gammaproteobacteria</taxon>
        <taxon>Candidatus Tenderiales</taxon>
        <taxon>Candidatus Tenderiaceae</taxon>
        <taxon>Candidatus Tenderia</taxon>
    </lineage>
</organism>
<dbReference type="PANTHER" id="PTHR36508">
    <property type="entry name" value="PROTEIN SLYX"/>
    <property type="match status" value="1"/>
</dbReference>
<name>A0A832N402_9GAMM</name>
<dbReference type="Pfam" id="PF04102">
    <property type="entry name" value="SlyX"/>
    <property type="match status" value="1"/>
</dbReference>
<reference evidence="2" key="1">
    <citation type="journal article" date="2020" name="mSystems">
        <title>Genome- and Community-Level Interaction Insights into Carbon Utilization and Element Cycling Functions of Hydrothermarchaeota in Hydrothermal Sediment.</title>
        <authorList>
            <person name="Zhou Z."/>
            <person name="Liu Y."/>
            <person name="Xu W."/>
            <person name="Pan J."/>
            <person name="Luo Z.H."/>
            <person name="Li M."/>
        </authorList>
    </citation>
    <scope>NUCLEOTIDE SEQUENCE [LARGE SCALE GENOMIC DNA]</scope>
    <source>
        <strain evidence="2">HyVt-505</strain>
    </source>
</reference>
<accession>A0A832N402</accession>
<dbReference type="AlphaFoldDB" id="A0A832N402"/>
<dbReference type="Gene3D" id="1.20.5.300">
    <property type="match status" value="1"/>
</dbReference>
<dbReference type="PANTHER" id="PTHR36508:SF1">
    <property type="entry name" value="PROTEIN SLYX"/>
    <property type="match status" value="1"/>
</dbReference>
<gene>
    <name evidence="2" type="ORF">ENJ65_05875</name>
</gene>
<sequence length="66" mass="7676">MEKRFEDMEVRMAYLEATVEQLNQVVIKQQDQVDALTEALKRQKSQLEQGGDLVRSLSEETPPPHY</sequence>
<feature type="region of interest" description="Disordered" evidence="1">
    <location>
        <begin position="44"/>
        <end position="66"/>
    </location>
</feature>
<evidence type="ECO:0000313" key="2">
    <source>
        <dbReference type="EMBL" id="HHJ81143.1"/>
    </source>
</evidence>
<proteinExistence type="predicted"/>
<dbReference type="Proteomes" id="UP000885832">
    <property type="component" value="Unassembled WGS sequence"/>
</dbReference>